<reference evidence="1 2" key="1">
    <citation type="submission" date="2021-07" db="EMBL/GenBank/DDBJ databases">
        <authorList>
            <person name="Palmer J.M."/>
        </authorList>
    </citation>
    <scope>NUCLEOTIDE SEQUENCE [LARGE SCALE GENOMIC DNA]</scope>
    <source>
        <strain evidence="1 2">AT_MEX2019</strain>
        <tissue evidence="1">Muscle</tissue>
    </source>
</reference>
<accession>A0ABU7AUU6</accession>
<evidence type="ECO:0000313" key="1">
    <source>
        <dbReference type="EMBL" id="MED6241501.1"/>
    </source>
</evidence>
<keyword evidence="2" id="KW-1185">Reference proteome</keyword>
<protein>
    <submittedName>
        <fullName evidence="1">Uncharacterized protein</fullName>
    </submittedName>
</protein>
<evidence type="ECO:0000313" key="2">
    <source>
        <dbReference type="Proteomes" id="UP001345963"/>
    </source>
</evidence>
<sequence length="148" mass="16678">MRLPQREKTVHCEGECLSCTEVILFTYGKDTIWISVNLQRPAQPHLAVLQSPNSQARRLKPITQGVRIVYKKPKVLHAVPALVVQEEAVEVHLWCPQPEPRPRCGLFWAEAPPPAAEVDCKILIFVFVSCGSEIPVAPLMQQQSMQFI</sequence>
<gene>
    <name evidence="1" type="ORF">ATANTOWER_016771</name>
</gene>
<dbReference type="Proteomes" id="UP001345963">
    <property type="component" value="Unassembled WGS sequence"/>
</dbReference>
<proteinExistence type="predicted"/>
<organism evidence="1 2">
    <name type="scientific">Ataeniobius toweri</name>
    <dbReference type="NCBI Taxonomy" id="208326"/>
    <lineage>
        <taxon>Eukaryota</taxon>
        <taxon>Metazoa</taxon>
        <taxon>Chordata</taxon>
        <taxon>Craniata</taxon>
        <taxon>Vertebrata</taxon>
        <taxon>Euteleostomi</taxon>
        <taxon>Actinopterygii</taxon>
        <taxon>Neopterygii</taxon>
        <taxon>Teleostei</taxon>
        <taxon>Neoteleostei</taxon>
        <taxon>Acanthomorphata</taxon>
        <taxon>Ovalentaria</taxon>
        <taxon>Atherinomorphae</taxon>
        <taxon>Cyprinodontiformes</taxon>
        <taxon>Goodeidae</taxon>
        <taxon>Ataeniobius</taxon>
    </lineage>
</organism>
<comment type="caution">
    <text evidence="1">The sequence shown here is derived from an EMBL/GenBank/DDBJ whole genome shotgun (WGS) entry which is preliminary data.</text>
</comment>
<dbReference type="EMBL" id="JAHUTI010029850">
    <property type="protein sequence ID" value="MED6241501.1"/>
    <property type="molecule type" value="Genomic_DNA"/>
</dbReference>
<name>A0ABU7AUU6_9TELE</name>